<organism evidence="1 2">
    <name type="scientific">Paenibacillus gallinarum</name>
    <dbReference type="NCBI Taxonomy" id="2762232"/>
    <lineage>
        <taxon>Bacteria</taxon>
        <taxon>Bacillati</taxon>
        <taxon>Bacillota</taxon>
        <taxon>Bacilli</taxon>
        <taxon>Bacillales</taxon>
        <taxon>Paenibacillaceae</taxon>
        <taxon>Paenibacillus</taxon>
    </lineage>
</organism>
<evidence type="ECO:0000313" key="1">
    <source>
        <dbReference type="EMBL" id="MBD7969787.1"/>
    </source>
</evidence>
<dbReference type="Proteomes" id="UP000608071">
    <property type="component" value="Unassembled WGS sequence"/>
</dbReference>
<reference evidence="1 2" key="1">
    <citation type="submission" date="2020-08" db="EMBL/GenBank/DDBJ databases">
        <title>A Genomic Blueprint of the Chicken Gut Microbiome.</title>
        <authorList>
            <person name="Gilroy R."/>
            <person name="Ravi A."/>
            <person name="Getino M."/>
            <person name="Pursley I."/>
            <person name="Horton D.L."/>
            <person name="Alikhan N.-F."/>
            <person name="Baker D."/>
            <person name="Gharbi K."/>
            <person name="Hall N."/>
            <person name="Watson M."/>
            <person name="Adriaenssens E.M."/>
            <person name="Foster-Nyarko E."/>
            <person name="Jarju S."/>
            <person name="Secka A."/>
            <person name="Antonio M."/>
            <person name="Oren A."/>
            <person name="Chaudhuri R."/>
            <person name="La Ragione R.M."/>
            <person name="Hildebrand F."/>
            <person name="Pallen M.J."/>
        </authorList>
    </citation>
    <scope>NUCLEOTIDE SEQUENCE [LARGE SCALE GENOMIC DNA]</scope>
    <source>
        <strain evidence="1 2">Sa2BVA9</strain>
    </source>
</reference>
<evidence type="ECO:0000313" key="2">
    <source>
        <dbReference type="Proteomes" id="UP000608071"/>
    </source>
</evidence>
<keyword evidence="2" id="KW-1185">Reference proteome</keyword>
<sequence length="117" mass="13452">MYVIQDAKITKELELDGRSCVEVAVEPARMGDPSLLLYITGSADGSLDLHRIIRNHHDLTLDWYNDNENTAFEDATEIAFENRVDMVAEQEKKQFMQSLLSYGSINQDLRNRLFSKK</sequence>
<gene>
    <name evidence="1" type="ORF">H9647_17130</name>
</gene>
<protein>
    <submittedName>
        <fullName evidence="1">Uncharacterized protein</fullName>
    </submittedName>
</protein>
<proteinExistence type="predicted"/>
<name>A0ABR8T1Z9_9BACL</name>
<comment type="caution">
    <text evidence="1">The sequence shown here is derived from an EMBL/GenBank/DDBJ whole genome shotgun (WGS) entry which is preliminary data.</text>
</comment>
<dbReference type="RefSeq" id="WP_191802199.1">
    <property type="nucleotide sequence ID" value="NZ_JACSQL010000008.1"/>
</dbReference>
<dbReference type="EMBL" id="JACSQL010000008">
    <property type="protein sequence ID" value="MBD7969787.1"/>
    <property type="molecule type" value="Genomic_DNA"/>
</dbReference>
<accession>A0ABR8T1Z9</accession>